<evidence type="ECO:0000256" key="5">
    <source>
        <dbReference type="SAM" id="MobiDB-lite"/>
    </source>
</evidence>
<evidence type="ECO:0000259" key="7">
    <source>
        <dbReference type="PROSITE" id="PS52004"/>
    </source>
</evidence>
<dbReference type="PROSITE" id="PS00606">
    <property type="entry name" value="KS3_1"/>
    <property type="match status" value="2"/>
</dbReference>
<dbReference type="InterPro" id="IPR057326">
    <property type="entry name" value="KR_dom"/>
</dbReference>
<dbReference type="InterPro" id="IPR050091">
    <property type="entry name" value="PKS_NRPS_Biosynth_Enz"/>
</dbReference>
<dbReference type="Gene3D" id="3.30.70.3290">
    <property type="match status" value="2"/>
</dbReference>
<feature type="domain" description="Carrier" evidence="6">
    <location>
        <begin position="676"/>
        <end position="753"/>
    </location>
</feature>
<dbReference type="SMART" id="SM01294">
    <property type="entry name" value="PKS_PP_betabranch"/>
    <property type="match status" value="2"/>
</dbReference>
<evidence type="ECO:0000259" key="6">
    <source>
        <dbReference type="PROSITE" id="PS50075"/>
    </source>
</evidence>
<evidence type="ECO:0000256" key="2">
    <source>
        <dbReference type="ARBA" id="ARBA00022553"/>
    </source>
</evidence>
<dbReference type="Pfam" id="PF02801">
    <property type="entry name" value="Ketoacyl-synt_C"/>
    <property type="match status" value="2"/>
</dbReference>
<dbReference type="InterPro" id="IPR014030">
    <property type="entry name" value="Ketoacyl_synth_N"/>
</dbReference>
<gene>
    <name evidence="8" type="ORF">GA0074692_1543</name>
</gene>
<dbReference type="Gene3D" id="3.40.50.720">
    <property type="entry name" value="NAD(P)-binding Rossmann-like Domain"/>
    <property type="match status" value="1"/>
</dbReference>
<dbReference type="InterPro" id="IPR020841">
    <property type="entry name" value="PKS_Beta-ketoAc_synthase_dom"/>
</dbReference>
<dbReference type="InterPro" id="IPR016035">
    <property type="entry name" value="Acyl_Trfase/lysoPLipase"/>
</dbReference>
<dbReference type="PROSITE" id="PS50075">
    <property type="entry name" value="CARRIER"/>
    <property type="match status" value="2"/>
</dbReference>
<dbReference type="OrthoDB" id="9778690at2"/>
<dbReference type="RefSeq" id="WP_091640832.1">
    <property type="nucleotide sequence ID" value="NZ_FMHW01000002.1"/>
</dbReference>
<dbReference type="GO" id="GO:0004312">
    <property type="term" value="F:fatty acid synthase activity"/>
    <property type="evidence" value="ECO:0007669"/>
    <property type="project" value="TreeGrafter"/>
</dbReference>
<keyword evidence="1" id="KW-0596">Phosphopantetheine</keyword>
<dbReference type="SUPFAM" id="SSF47336">
    <property type="entry name" value="ACP-like"/>
    <property type="match status" value="2"/>
</dbReference>
<dbReference type="PROSITE" id="PS52004">
    <property type="entry name" value="KS3_2"/>
    <property type="match status" value="2"/>
</dbReference>
<dbReference type="Gene3D" id="3.40.366.10">
    <property type="entry name" value="Malonyl-Coenzyme A Acyl Carrier Protein, domain 2"/>
    <property type="match status" value="1"/>
</dbReference>
<dbReference type="Gene3D" id="1.10.1200.10">
    <property type="entry name" value="ACP-like"/>
    <property type="match status" value="2"/>
</dbReference>
<evidence type="ECO:0000313" key="9">
    <source>
        <dbReference type="Proteomes" id="UP000198959"/>
    </source>
</evidence>
<dbReference type="Pfam" id="PF08659">
    <property type="entry name" value="KR"/>
    <property type="match status" value="1"/>
</dbReference>
<accession>A0A1C6S1F6</accession>
<keyword evidence="4" id="KW-0012">Acyltransferase</keyword>
<dbReference type="InterPro" id="IPR016039">
    <property type="entry name" value="Thiolase-like"/>
</dbReference>
<dbReference type="Pfam" id="PF21394">
    <property type="entry name" value="Beta-ketacyl_N"/>
    <property type="match status" value="1"/>
</dbReference>
<keyword evidence="9" id="KW-1185">Reference proteome</keyword>
<name>A0A1C6S1F6_9ACTN</name>
<dbReference type="CDD" id="cd00833">
    <property type="entry name" value="PKS"/>
    <property type="match status" value="2"/>
</dbReference>
<dbReference type="InterPro" id="IPR016036">
    <property type="entry name" value="Malonyl_transacylase_ACP-bd"/>
</dbReference>
<dbReference type="CDD" id="cd08955">
    <property type="entry name" value="KR_2_FAS_SDR_x"/>
    <property type="match status" value="1"/>
</dbReference>
<keyword evidence="3 8" id="KW-0808">Transferase</keyword>
<feature type="domain" description="Carrier" evidence="6">
    <location>
        <begin position="2224"/>
        <end position="2301"/>
    </location>
</feature>
<dbReference type="InterPro" id="IPR014031">
    <property type="entry name" value="Ketoacyl_synth_C"/>
</dbReference>
<dbReference type="PANTHER" id="PTHR43775:SF51">
    <property type="entry name" value="INACTIVE PHENOLPHTHIOCEROL SYNTHESIS POLYKETIDE SYNTHASE TYPE I PKS1-RELATED"/>
    <property type="match status" value="1"/>
</dbReference>
<dbReference type="InterPro" id="IPR049490">
    <property type="entry name" value="C883_1060-like_KR_N"/>
</dbReference>
<dbReference type="SUPFAM" id="SSF51735">
    <property type="entry name" value="NAD(P)-binding Rossmann-fold domains"/>
    <property type="match status" value="2"/>
</dbReference>
<dbReference type="Pfam" id="PF00550">
    <property type="entry name" value="PP-binding"/>
    <property type="match status" value="2"/>
</dbReference>
<dbReference type="GO" id="GO:0071770">
    <property type="term" value="P:DIM/DIP cell wall layer assembly"/>
    <property type="evidence" value="ECO:0007669"/>
    <property type="project" value="TreeGrafter"/>
</dbReference>
<dbReference type="GO" id="GO:0005886">
    <property type="term" value="C:plasma membrane"/>
    <property type="evidence" value="ECO:0007669"/>
    <property type="project" value="TreeGrafter"/>
</dbReference>
<feature type="domain" description="Ketosynthase family 3 (KS3)" evidence="7">
    <location>
        <begin position="820"/>
        <end position="1247"/>
    </location>
</feature>
<dbReference type="InterPro" id="IPR036736">
    <property type="entry name" value="ACP-like_sf"/>
</dbReference>
<dbReference type="InterPro" id="IPR032821">
    <property type="entry name" value="PKS_assoc"/>
</dbReference>
<dbReference type="SUPFAM" id="SSF55048">
    <property type="entry name" value="Probable ACP-binding domain of malonyl-CoA ACP transacylase"/>
    <property type="match status" value="1"/>
</dbReference>
<dbReference type="FunFam" id="3.40.366.10:FF:000002">
    <property type="entry name" value="Probable polyketide synthase 2"/>
    <property type="match status" value="1"/>
</dbReference>
<evidence type="ECO:0000313" key="8">
    <source>
        <dbReference type="EMBL" id="SCL23245.1"/>
    </source>
</evidence>
<dbReference type="SUPFAM" id="SSF52151">
    <property type="entry name" value="FabD/lysophospholipase-like"/>
    <property type="match status" value="1"/>
</dbReference>
<proteinExistence type="predicted"/>
<dbReference type="SMART" id="SM00825">
    <property type="entry name" value="PKS_KS"/>
    <property type="match status" value="2"/>
</dbReference>
<dbReference type="Proteomes" id="UP000198959">
    <property type="component" value="Unassembled WGS sequence"/>
</dbReference>
<dbReference type="SUPFAM" id="SSF53901">
    <property type="entry name" value="Thiolase-like"/>
    <property type="match status" value="2"/>
</dbReference>
<dbReference type="InterPro" id="IPR018201">
    <property type="entry name" value="Ketoacyl_synth_AS"/>
</dbReference>
<dbReference type="FunFam" id="3.40.47.10:FF:000019">
    <property type="entry name" value="Polyketide synthase type I"/>
    <property type="match status" value="2"/>
</dbReference>
<dbReference type="InterPro" id="IPR013968">
    <property type="entry name" value="PKS_KR"/>
</dbReference>
<dbReference type="InterPro" id="IPR036291">
    <property type="entry name" value="NAD(P)-bd_dom_sf"/>
</dbReference>
<dbReference type="InterPro" id="IPR020806">
    <property type="entry name" value="PKS_PP-bd"/>
</dbReference>
<dbReference type="Gene3D" id="3.40.47.10">
    <property type="match status" value="2"/>
</dbReference>
<dbReference type="InterPro" id="IPR001227">
    <property type="entry name" value="Ac_transferase_dom_sf"/>
</dbReference>
<organism evidence="8 9">
    <name type="scientific">Micromonospora pallida</name>
    <dbReference type="NCBI Taxonomy" id="145854"/>
    <lineage>
        <taxon>Bacteria</taxon>
        <taxon>Bacillati</taxon>
        <taxon>Actinomycetota</taxon>
        <taxon>Actinomycetes</taxon>
        <taxon>Micromonosporales</taxon>
        <taxon>Micromonosporaceae</taxon>
        <taxon>Micromonospora</taxon>
    </lineage>
</organism>
<dbReference type="GO" id="GO:0004315">
    <property type="term" value="F:3-oxoacyl-[acyl-carrier-protein] synthase activity"/>
    <property type="evidence" value="ECO:0007669"/>
    <property type="project" value="InterPro"/>
</dbReference>
<evidence type="ECO:0000256" key="1">
    <source>
        <dbReference type="ARBA" id="ARBA00022450"/>
    </source>
</evidence>
<dbReference type="InterPro" id="IPR014043">
    <property type="entry name" value="Acyl_transferase_dom"/>
</dbReference>
<dbReference type="Pfam" id="PF00698">
    <property type="entry name" value="Acyl_transf_1"/>
    <property type="match status" value="1"/>
</dbReference>
<dbReference type="GO" id="GO:0031177">
    <property type="term" value="F:phosphopantetheine binding"/>
    <property type="evidence" value="ECO:0007669"/>
    <property type="project" value="InterPro"/>
</dbReference>
<dbReference type="Pfam" id="PF16197">
    <property type="entry name" value="KAsynt_C_assoc"/>
    <property type="match status" value="1"/>
</dbReference>
<keyword evidence="2" id="KW-0597">Phosphoprotein</keyword>
<feature type="domain" description="Ketosynthase family 3 (KS3)" evidence="7">
    <location>
        <begin position="17"/>
        <end position="441"/>
    </location>
</feature>
<dbReference type="InterPro" id="IPR009081">
    <property type="entry name" value="PP-bd_ACP"/>
</dbReference>
<sequence length="2350" mass="247909">MAPERSHPSDPTPRSAAEPIAVIGLSCRFPGAGDADAFWRLLVGGGDAITEVPRDRWDADALFDADLAEPGTTNSRWGGFVDGVDRFDPHFFGVSPGEAASMDPQHRLLLEVTWEALERAGVVPGRLAGSDTGVYVGIGTDDYAQVAFADPADLNAYYVTGNALSLAVNRLSYLLDLHGPSLALDTGCSSSLVAVHLACQSLRSGETTVALAGGVNLMLSPKATIGLSQTWMMAADGRCKSFDAAADGYVRGEGCGMVVLKRLADARRDGDPVLAVIRGTAMNQNGRGEALTAPHAGAQQTVVRDALRDAGVTPEQVDLIEAHGVGTPLADVVEATALTRVFGADRDADRPCALGSVKTNIGHLEMAAGIASLIKVVLSLQHGTIPPHLHLDTINPQTGLADAPFVLPATPLPWPRADRPRLAGVNSFGLGGVNVHLVVAEPPADDASVPRADVASVPLVGMSSSTPAADRSSGPVAVLSAGHGVDAGEPGAGSGPLMLPLSARNAAALRDLAERYVTLLTAPDGPDFTAVCATAATGRTHFAHRLAVVAPDAPTAAARLDAWLAGTTDPDVHHGVHHGVVDPAEVVAGDPSSSKSGSRGPLLPSDASGQAVRYVRGDDPAEPGVGRLPRVVLPTYPFQRKRYWIESRPADRAERTAQVPELVRLVAEAVPAERRTRLADALASLVAETLGTEDDSPIDPRQGFFALGMTSLMAVNLQNRLQRALGDAYRLPLTLVFQYSSVAALTDHLAREVFGLDTPAPARALPAAPALTADALAALSEDEALSLLRRHLTDTATDLSPVKQALLALGRDTSVRPSHGEPIAVVGVGCRLPGGVESPAAFWDLLSGAVDTVDVVPTDRWDVDGFFDPDPDAPGKSYTRAGHFVAGVDGFDAGFFGVSPREAVSLDPQQRLLLEVAWEALEHAGQVPDQLAGTRTGVFVGLISNEYMQLQLKLGDPTIIDTYYGTGGIGSAVAGRLSYLLGLHGPSLMVDTACSSSLVSVHLACRSLRSGESDLALAGGVNLMIIPESHIFLSRARALSADGRCKTFDASADGYGRGEGCGVVVLKRLSDAQRDGDRVLAVIRGSAVNHDGPSSGLTVPNGLAQQDLIRAALADAGVAPADVDYVEAHGTGTPLGDPIEVAALGAVLGERRTADRPLLLGSVKANIGHLEAAAGVAGLIKSVLALQHAQLPPQVNFTTANPRIALTEIPAEIPVAGTPWPRGDRPRVAGVSSFGMSGTNAHLVVGEAPEPSDLAGSVAESGRSAYVLPLSARDGAALRVVAQRYADLLDGAEAPDFGLVCAAAAVTRSHFPHRLAVVASDSAAAAARLRGWLAGAEDRSVVHGVLPAGRRAKIGWLFTGQGAQSVGMARVLYESEPVFRAELDRCAELLAGELERPLLEVLFPSDGTDVLDQTGFTQPVLFAVEWSLAALWRHWGVQPDVVLGHSVGELVAACVAGVFSLEDGLRLVAARGRLMQALPAGGSMAAVSLPEEKVRPLLDGTGLVVAAVNSPTETVIAGPVEALDVVREKFTADGVKTTALHVSHAFHSPLMAPMLPRFREVAGSVVFRAPQRMVVSNVTGAVADAGYGSADYWVEHVSAPVRFADGMRTVLDQGCDVVQEVGPHPVLLAAGRQCVDDDTSVRWLPSLRRGRDDWQQLLTAVAALYAQGVALDWKAITDGLPSRAVDLPTYPFQRQRYWIDTSRLPQMRGSDDSDWLYQMDWQPQELPTEQGESGSDRWLIFADAGGVAESVAAALRARGDRCELVYPGDAYAALGDDAWQVAPGQPDHFRQLLRDTGVITGVVHLWSLDHADAVPEDLTVAHERSCASLLHLVQAVAPLDLAVSPRIWVVTSGAQAVAGKLTPAAPYQVPVWGLGNVIGLEHPSLWGGLIDLDPATDDPATAVVASLRSSGGENQIAWRDGRSHVARVVRAESARSDNRLEINADGTHLVTGGLGALGLLVARWLVERGARHVVLVGRRGPSEAAEETLASLTGQGAHVRVLRGDVGRADDVRAVLAEIETSMPPLRSVFHAAGVLDDGVLHQQSWDRFERVLAPKVTGAWHLHQITRDLPLDHFVLFSSIASLLGAPGQGNYAAANAFLDALAHHRHASGLPALSVNWGAWGDSGMAAALTDRDQQRWTARGIGIIPPERGIRLLERIMARSVPQVGVVPVDWTRYAEQYPLGANRPLLAELVRRQPAADPSPTAPAEGPGLRERYAAMRDAKRRTALTDHVTGELARILMLDEASLDPQKGLFDLGLDSLMALEFKNRVQATFDHEMPTTLLFNYPTVDAVVGYLDTVLFGQRQPEPESPPPTDSGDDLEALLDNLEQLSDDEIDRLFTNGSTAEGQA</sequence>
<dbReference type="GO" id="GO:0006633">
    <property type="term" value="P:fatty acid biosynthetic process"/>
    <property type="evidence" value="ECO:0007669"/>
    <property type="project" value="InterPro"/>
</dbReference>
<protein>
    <submittedName>
        <fullName evidence="8">Acyl transferase domain-containing protein</fullName>
    </submittedName>
</protein>
<dbReference type="STRING" id="145854.GA0074692_1543"/>
<reference evidence="9" key="1">
    <citation type="submission" date="2016-06" db="EMBL/GenBank/DDBJ databases">
        <authorList>
            <person name="Varghese N."/>
            <person name="Submissions Spin"/>
        </authorList>
    </citation>
    <scope>NUCLEOTIDE SEQUENCE [LARGE SCALE GENOMIC DNA]</scope>
    <source>
        <strain evidence="9">DSM 43817</strain>
    </source>
</reference>
<feature type="region of interest" description="Disordered" evidence="5">
    <location>
        <begin position="585"/>
        <end position="609"/>
    </location>
</feature>
<dbReference type="SMART" id="SM00823">
    <property type="entry name" value="PKS_PP"/>
    <property type="match status" value="2"/>
</dbReference>
<dbReference type="SMART" id="SM00827">
    <property type="entry name" value="PKS_AT"/>
    <property type="match status" value="1"/>
</dbReference>
<dbReference type="PANTHER" id="PTHR43775">
    <property type="entry name" value="FATTY ACID SYNTHASE"/>
    <property type="match status" value="1"/>
</dbReference>
<dbReference type="Pfam" id="PF22621">
    <property type="entry name" value="CurL-like_PKS_C"/>
    <property type="match status" value="2"/>
</dbReference>
<dbReference type="SMART" id="SM00822">
    <property type="entry name" value="PKS_KR"/>
    <property type="match status" value="1"/>
</dbReference>
<evidence type="ECO:0000256" key="3">
    <source>
        <dbReference type="ARBA" id="ARBA00022679"/>
    </source>
</evidence>
<dbReference type="EMBL" id="FMHW01000002">
    <property type="protein sequence ID" value="SCL23245.1"/>
    <property type="molecule type" value="Genomic_DNA"/>
</dbReference>
<evidence type="ECO:0000256" key="4">
    <source>
        <dbReference type="ARBA" id="ARBA00023315"/>
    </source>
</evidence>
<dbReference type="Pfam" id="PF00109">
    <property type="entry name" value="ketoacyl-synt"/>
    <property type="match status" value="2"/>
</dbReference>
<dbReference type="GO" id="GO:0005737">
    <property type="term" value="C:cytoplasm"/>
    <property type="evidence" value="ECO:0007669"/>
    <property type="project" value="TreeGrafter"/>
</dbReference>